<keyword evidence="10" id="KW-1185">Reference proteome</keyword>
<evidence type="ECO:0000256" key="2">
    <source>
        <dbReference type="ARBA" id="ARBA00022448"/>
    </source>
</evidence>
<keyword evidence="5 7" id="KW-1133">Transmembrane helix</keyword>
<evidence type="ECO:0000313" key="10">
    <source>
        <dbReference type="Proteomes" id="UP000487882"/>
    </source>
</evidence>
<keyword evidence="2 7" id="KW-0813">Transport</keyword>
<feature type="transmembrane region" description="Helical" evidence="7">
    <location>
        <begin position="64"/>
        <end position="80"/>
    </location>
</feature>
<feature type="transmembrane region" description="Helical" evidence="7">
    <location>
        <begin position="108"/>
        <end position="132"/>
    </location>
</feature>
<gene>
    <name evidence="9" type="ORF">GSD1FS_0293</name>
</gene>
<comment type="similarity">
    <text evidence="7">Belongs to the binding-protein-dependent transport system permease family.</text>
</comment>
<reference evidence="9 10" key="1">
    <citation type="submission" date="2019-09" db="EMBL/GenBank/DDBJ databases">
        <title>Bifidobacterium canis sp. nov., isolated from the digestive tract of German Shepherd dog puppy.</title>
        <authorList>
            <person name="Bunesova V."/>
        </authorList>
    </citation>
    <scope>NUCLEOTIDE SEQUENCE [LARGE SCALE GENOMIC DNA]</scope>
    <source>
        <strain evidence="9 10">GSD1FS</strain>
    </source>
</reference>
<keyword evidence="4 7" id="KW-0812">Transmembrane</keyword>
<feature type="transmembrane region" description="Helical" evidence="7">
    <location>
        <begin position="275"/>
        <end position="293"/>
    </location>
</feature>
<accession>A0A7K1J377</accession>
<dbReference type="Proteomes" id="UP000487882">
    <property type="component" value="Unassembled WGS sequence"/>
</dbReference>
<name>A0A7K1J377_9BIFI</name>
<dbReference type="GO" id="GO:0005886">
    <property type="term" value="C:plasma membrane"/>
    <property type="evidence" value="ECO:0007669"/>
    <property type="project" value="UniProtKB-SubCell"/>
</dbReference>
<evidence type="ECO:0000256" key="7">
    <source>
        <dbReference type="RuleBase" id="RU363032"/>
    </source>
</evidence>
<dbReference type="EMBL" id="WNLP01000001">
    <property type="protein sequence ID" value="MUH58991.1"/>
    <property type="molecule type" value="Genomic_DNA"/>
</dbReference>
<evidence type="ECO:0000259" key="8">
    <source>
        <dbReference type="PROSITE" id="PS50928"/>
    </source>
</evidence>
<organism evidence="9 10">
    <name type="scientific">Bifidobacterium canis</name>
    <dbReference type="NCBI Taxonomy" id="2610880"/>
    <lineage>
        <taxon>Bacteria</taxon>
        <taxon>Bacillati</taxon>
        <taxon>Actinomycetota</taxon>
        <taxon>Actinomycetes</taxon>
        <taxon>Bifidobacteriales</taxon>
        <taxon>Bifidobacteriaceae</taxon>
        <taxon>Bifidobacterium</taxon>
    </lineage>
</organism>
<evidence type="ECO:0000256" key="5">
    <source>
        <dbReference type="ARBA" id="ARBA00022989"/>
    </source>
</evidence>
<comment type="subcellular location">
    <subcellularLocation>
        <location evidence="1 7">Cell membrane</location>
        <topology evidence="1 7">Multi-pass membrane protein</topology>
    </subcellularLocation>
</comment>
<protein>
    <submittedName>
        <fullName evidence="9">ABC transporter permease</fullName>
    </submittedName>
</protein>
<dbReference type="SUPFAM" id="SSF161098">
    <property type="entry name" value="MetI-like"/>
    <property type="match status" value="1"/>
</dbReference>
<dbReference type="InterPro" id="IPR035906">
    <property type="entry name" value="MetI-like_sf"/>
</dbReference>
<keyword evidence="6 7" id="KW-0472">Membrane</keyword>
<evidence type="ECO:0000313" key="9">
    <source>
        <dbReference type="EMBL" id="MUH58991.1"/>
    </source>
</evidence>
<dbReference type="Gene3D" id="1.10.3720.10">
    <property type="entry name" value="MetI-like"/>
    <property type="match status" value="1"/>
</dbReference>
<keyword evidence="3" id="KW-1003">Cell membrane</keyword>
<dbReference type="AlphaFoldDB" id="A0A7K1J377"/>
<dbReference type="PANTHER" id="PTHR30151">
    <property type="entry name" value="ALKANE SULFONATE ABC TRANSPORTER-RELATED, MEMBRANE SUBUNIT"/>
    <property type="match status" value="1"/>
</dbReference>
<dbReference type="PANTHER" id="PTHR30151:SF38">
    <property type="entry name" value="ALIPHATIC SULFONATES TRANSPORT PERMEASE PROTEIN SSUC-RELATED"/>
    <property type="match status" value="1"/>
</dbReference>
<feature type="transmembrane region" description="Helical" evidence="7">
    <location>
        <begin position="179"/>
        <end position="198"/>
    </location>
</feature>
<dbReference type="GO" id="GO:0042918">
    <property type="term" value="P:alkanesulfonate transmembrane transport"/>
    <property type="evidence" value="ECO:0007669"/>
    <property type="project" value="UniProtKB-ARBA"/>
</dbReference>
<comment type="caution">
    <text evidence="9">The sequence shown here is derived from an EMBL/GenBank/DDBJ whole genome shotgun (WGS) entry which is preliminary data.</text>
</comment>
<dbReference type="Pfam" id="PF00528">
    <property type="entry name" value="BPD_transp_1"/>
    <property type="match status" value="1"/>
</dbReference>
<evidence type="ECO:0000256" key="6">
    <source>
        <dbReference type="ARBA" id="ARBA00023136"/>
    </source>
</evidence>
<proteinExistence type="inferred from homology"/>
<evidence type="ECO:0000256" key="3">
    <source>
        <dbReference type="ARBA" id="ARBA00022475"/>
    </source>
</evidence>
<dbReference type="CDD" id="cd06261">
    <property type="entry name" value="TM_PBP2"/>
    <property type="match status" value="1"/>
</dbReference>
<evidence type="ECO:0000256" key="4">
    <source>
        <dbReference type="ARBA" id="ARBA00022692"/>
    </source>
</evidence>
<dbReference type="InterPro" id="IPR000515">
    <property type="entry name" value="MetI-like"/>
</dbReference>
<feature type="transmembrane region" description="Helical" evidence="7">
    <location>
        <begin position="153"/>
        <end position="173"/>
    </location>
</feature>
<dbReference type="FunFam" id="1.10.3720.10:FF:000003">
    <property type="entry name" value="Aliphatic sulfonate ABC transporter permease"/>
    <property type="match status" value="1"/>
</dbReference>
<evidence type="ECO:0000256" key="1">
    <source>
        <dbReference type="ARBA" id="ARBA00004651"/>
    </source>
</evidence>
<dbReference type="PROSITE" id="PS50928">
    <property type="entry name" value="ABC_TM1"/>
    <property type="match status" value="1"/>
</dbReference>
<sequence>MTQSVVDDTQISAVSGTSAHFTADAAGTSRIRTSGEGLHECDMRAGFRLRVHAQQASRAASRTFAAWASSLALLACWAWATQSPDSNRTMPSPGEVIRAFSDLNAEGLWWPSVGISVMRVAAGLVIGVLLGVPAGVLSGASSIGHAIIDKPIHMLRAIPFPALAPLLIVLLGIGETMKIALIAIGAFALIYINVRDGVRNVDPRLLELARAYHLPKRTVFTRILLRGALPQFLTGLRFALTVSWIALVTCETVNASAGIGYILSRSQQFYRTDQMVLCIAAYAVLGLLSEWVVGSIERIAVPLRASAN</sequence>
<feature type="domain" description="ABC transmembrane type-1" evidence="8">
    <location>
        <begin position="113"/>
        <end position="297"/>
    </location>
</feature>